<feature type="transmembrane region" description="Helical" evidence="1">
    <location>
        <begin position="12"/>
        <end position="30"/>
    </location>
</feature>
<dbReference type="EMBL" id="LRGB01025062">
    <property type="protein sequence ID" value="KZR96391.1"/>
    <property type="molecule type" value="Genomic_DNA"/>
</dbReference>
<name>A0A164E3P1_9CRUS</name>
<keyword evidence="3" id="KW-1185">Reference proteome</keyword>
<comment type="caution">
    <text evidence="2">The sequence shown here is derived from an EMBL/GenBank/DDBJ whole genome shotgun (WGS) entry which is preliminary data.</text>
</comment>
<dbReference type="Proteomes" id="UP000076858">
    <property type="component" value="Unassembled WGS sequence"/>
</dbReference>
<organism evidence="2 3">
    <name type="scientific">Daphnia magna</name>
    <dbReference type="NCBI Taxonomy" id="35525"/>
    <lineage>
        <taxon>Eukaryota</taxon>
        <taxon>Metazoa</taxon>
        <taxon>Ecdysozoa</taxon>
        <taxon>Arthropoda</taxon>
        <taxon>Crustacea</taxon>
        <taxon>Branchiopoda</taxon>
        <taxon>Diplostraca</taxon>
        <taxon>Cladocera</taxon>
        <taxon>Anomopoda</taxon>
        <taxon>Daphniidae</taxon>
        <taxon>Daphnia</taxon>
    </lineage>
</organism>
<accession>A0A164E3P1</accession>
<gene>
    <name evidence="2" type="ORF">APZ42_009293</name>
</gene>
<proteinExistence type="predicted"/>
<evidence type="ECO:0000256" key="1">
    <source>
        <dbReference type="SAM" id="Phobius"/>
    </source>
</evidence>
<reference evidence="2 3" key="1">
    <citation type="submission" date="2016-03" db="EMBL/GenBank/DDBJ databases">
        <title>EvidentialGene: Evidence-directed Construction of Genes on Genomes.</title>
        <authorList>
            <person name="Gilbert D.G."/>
            <person name="Choi J.-H."/>
            <person name="Mockaitis K."/>
            <person name="Colbourne J."/>
            <person name="Pfrender M."/>
        </authorList>
    </citation>
    <scope>NUCLEOTIDE SEQUENCE [LARGE SCALE GENOMIC DNA]</scope>
    <source>
        <strain evidence="2 3">Xinb3</strain>
        <tissue evidence="2">Complete organism</tissue>
    </source>
</reference>
<evidence type="ECO:0000313" key="3">
    <source>
        <dbReference type="Proteomes" id="UP000076858"/>
    </source>
</evidence>
<sequence>MSILASECLVNQLTWFCSLSLYLWFMVWVASQYFSRATPDTIWIYSYSLV</sequence>
<evidence type="ECO:0000313" key="2">
    <source>
        <dbReference type="EMBL" id="KZR96391.1"/>
    </source>
</evidence>
<keyword evidence="1" id="KW-0812">Transmembrane</keyword>
<protein>
    <submittedName>
        <fullName evidence="2">Uncharacterized protein</fullName>
    </submittedName>
</protein>
<dbReference type="AlphaFoldDB" id="A0A164E3P1"/>
<keyword evidence="1" id="KW-0472">Membrane</keyword>
<keyword evidence="1" id="KW-1133">Transmembrane helix</keyword>